<keyword evidence="2" id="KW-1185">Reference proteome</keyword>
<comment type="caution">
    <text evidence="1">The sequence shown here is derived from an EMBL/GenBank/DDBJ whole genome shotgun (WGS) entry which is preliminary data.</text>
</comment>
<evidence type="ECO:0000313" key="1">
    <source>
        <dbReference type="EMBL" id="GKV19910.1"/>
    </source>
</evidence>
<dbReference type="EMBL" id="BPVZ01000054">
    <property type="protein sequence ID" value="GKV19910.1"/>
    <property type="molecule type" value="Genomic_DNA"/>
</dbReference>
<accession>A0AAV5K5T6</accession>
<reference evidence="1 2" key="1">
    <citation type="journal article" date="2021" name="Commun. Biol.">
        <title>The genome of Shorea leprosula (Dipterocarpaceae) highlights the ecological relevance of drought in aseasonal tropical rainforests.</title>
        <authorList>
            <person name="Ng K.K.S."/>
            <person name="Kobayashi M.J."/>
            <person name="Fawcett J.A."/>
            <person name="Hatakeyama M."/>
            <person name="Paape T."/>
            <person name="Ng C.H."/>
            <person name="Ang C.C."/>
            <person name="Tnah L.H."/>
            <person name="Lee C.T."/>
            <person name="Nishiyama T."/>
            <person name="Sese J."/>
            <person name="O'Brien M.J."/>
            <person name="Copetti D."/>
            <person name="Mohd Noor M.I."/>
            <person name="Ong R.C."/>
            <person name="Putra M."/>
            <person name="Sireger I.Z."/>
            <person name="Indrioko S."/>
            <person name="Kosugi Y."/>
            <person name="Izuno A."/>
            <person name="Isagi Y."/>
            <person name="Lee S.L."/>
            <person name="Shimizu K.K."/>
        </authorList>
    </citation>
    <scope>NUCLEOTIDE SEQUENCE [LARGE SCALE GENOMIC DNA]</scope>
    <source>
        <strain evidence="1">214</strain>
    </source>
</reference>
<dbReference type="AlphaFoldDB" id="A0AAV5K5T6"/>
<evidence type="ECO:0000313" key="2">
    <source>
        <dbReference type="Proteomes" id="UP001054252"/>
    </source>
</evidence>
<protein>
    <submittedName>
        <fullName evidence="1">Uncharacterized protein</fullName>
    </submittedName>
</protein>
<proteinExistence type="predicted"/>
<gene>
    <name evidence="1" type="ORF">SLEP1_g30110</name>
</gene>
<sequence length="34" mass="4087">MKRIMAPSFERINKEWLKVNSLLGFNDAYRICIE</sequence>
<dbReference type="Proteomes" id="UP001054252">
    <property type="component" value="Unassembled WGS sequence"/>
</dbReference>
<name>A0AAV5K5T6_9ROSI</name>
<organism evidence="1 2">
    <name type="scientific">Rubroshorea leprosula</name>
    <dbReference type="NCBI Taxonomy" id="152421"/>
    <lineage>
        <taxon>Eukaryota</taxon>
        <taxon>Viridiplantae</taxon>
        <taxon>Streptophyta</taxon>
        <taxon>Embryophyta</taxon>
        <taxon>Tracheophyta</taxon>
        <taxon>Spermatophyta</taxon>
        <taxon>Magnoliopsida</taxon>
        <taxon>eudicotyledons</taxon>
        <taxon>Gunneridae</taxon>
        <taxon>Pentapetalae</taxon>
        <taxon>rosids</taxon>
        <taxon>malvids</taxon>
        <taxon>Malvales</taxon>
        <taxon>Dipterocarpaceae</taxon>
        <taxon>Rubroshorea</taxon>
    </lineage>
</organism>